<dbReference type="EMBL" id="LAVV01004842">
    <property type="protein sequence ID" value="KNZ61218.1"/>
    <property type="molecule type" value="Genomic_DNA"/>
</dbReference>
<keyword evidence="2" id="KW-1185">Reference proteome</keyword>
<protein>
    <submittedName>
        <fullName evidence="1">Uncharacterized protein</fullName>
    </submittedName>
</protein>
<gene>
    <name evidence="1" type="ORF">VP01_14359g1</name>
</gene>
<evidence type="ECO:0000313" key="2">
    <source>
        <dbReference type="Proteomes" id="UP000037035"/>
    </source>
</evidence>
<proteinExistence type="predicted"/>
<dbReference type="VEuPathDB" id="FungiDB:VP01_14359g1"/>
<dbReference type="OrthoDB" id="4847360at2759"/>
<dbReference type="Proteomes" id="UP000037035">
    <property type="component" value="Unassembled WGS sequence"/>
</dbReference>
<accession>A0A0L6VKC8</accession>
<comment type="caution">
    <text evidence="1">The sequence shown here is derived from an EMBL/GenBank/DDBJ whole genome shotgun (WGS) entry which is preliminary data.</text>
</comment>
<organism evidence="1 2">
    <name type="scientific">Puccinia sorghi</name>
    <dbReference type="NCBI Taxonomy" id="27349"/>
    <lineage>
        <taxon>Eukaryota</taxon>
        <taxon>Fungi</taxon>
        <taxon>Dikarya</taxon>
        <taxon>Basidiomycota</taxon>
        <taxon>Pucciniomycotina</taxon>
        <taxon>Pucciniomycetes</taxon>
        <taxon>Pucciniales</taxon>
        <taxon>Pucciniaceae</taxon>
        <taxon>Puccinia</taxon>
    </lineage>
</organism>
<evidence type="ECO:0000313" key="1">
    <source>
        <dbReference type="EMBL" id="KNZ61218.1"/>
    </source>
</evidence>
<feature type="non-terminal residue" evidence="1">
    <location>
        <position position="1"/>
    </location>
</feature>
<reference evidence="1 2" key="1">
    <citation type="submission" date="2015-08" db="EMBL/GenBank/DDBJ databases">
        <title>Next Generation Sequencing and Analysis of the Genome of Puccinia sorghi L Schw, the Causal Agent of Maize Common Rust.</title>
        <authorList>
            <person name="Rochi L."/>
            <person name="Burguener G."/>
            <person name="Darino M."/>
            <person name="Turjanski A."/>
            <person name="Kreff E."/>
            <person name="Dieguez M.J."/>
            <person name="Sacco F."/>
        </authorList>
    </citation>
    <scope>NUCLEOTIDE SEQUENCE [LARGE SCALE GENOMIC DNA]</scope>
    <source>
        <strain evidence="1 2">RO10H11247</strain>
    </source>
</reference>
<dbReference type="AlphaFoldDB" id="A0A0L6VKC8"/>
<name>A0A0L6VKC8_9BASI</name>
<sequence>VMKVEPILRLEMRIQLIFSSNSFRPLNNPAISLTVNILRSYKAFCSLVNFFSQMTLLCSQTIARRSSTQPCTWAVEPPNGFEPYLDLLENQSPSCIINHWDRFEQQFFTLFGDPNEV</sequence>